<dbReference type="AlphaFoldDB" id="A0A940PYV5"/>
<organism evidence="2 3">
    <name type="scientific">Leucobacter exalbidus</name>
    <dbReference type="NCBI Taxonomy" id="662960"/>
    <lineage>
        <taxon>Bacteria</taxon>
        <taxon>Bacillati</taxon>
        <taxon>Actinomycetota</taxon>
        <taxon>Actinomycetes</taxon>
        <taxon>Micrococcales</taxon>
        <taxon>Microbacteriaceae</taxon>
        <taxon>Leucobacter</taxon>
    </lineage>
</organism>
<dbReference type="EMBL" id="JAFIDA010000001">
    <property type="protein sequence ID" value="MBP1327561.1"/>
    <property type="molecule type" value="Genomic_DNA"/>
</dbReference>
<keyword evidence="1" id="KW-0812">Transmembrane</keyword>
<proteinExistence type="predicted"/>
<dbReference type="RefSeq" id="WP_209706493.1">
    <property type="nucleotide sequence ID" value="NZ_JAFIDA010000001.1"/>
</dbReference>
<keyword evidence="3" id="KW-1185">Reference proteome</keyword>
<comment type="caution">
    <text evidence="2">The sequence shown here is derived from an EMBL/GenBank/DDBJ whole genome shotgun (WGS) entry which is preliminary data.</text>
</comment>
<protein>
    <recommendedName>
        <fullName evidence="4">LysM domain-containing protein</fullName>
    </recommendedName>
</protein>
<evidence type="ECO:0000313" key="2">
    <source>
        <dbReference type="EMBL" id="MBP1327561.1"/>
    </source>
</evidence>
<gene>
    <name evidence="2" type="ORF">JOF28_002793</name>
</gene>
<accession>A0A940PYV5</accession>
<evidence type="ECO:0000313" key="3">
    <source>
        <dbReference type="Proteomes" id="UP000675163"/>
    </source>
</evidence>
<keyword evidence="1" id="KW-1133">Transmembrane helix</keyword>
<dbReference type="Proteomes" id="UP000675163">
    <property type="component" value="Unassembled WGS sequence"/>
</dbReference>
<evidence type="ECO:0008006" key="4">
    <source>
        <dbReference type="Google" id="ProtNLM"/>
    </source>
</evidence>
<reference evidence="2" key="1">
    <citation type="submission" date="2021-02" db="EMBL/GenBank/DDBJ databases">
        <title>Sequencing the genomes of 1000 actinobacteria strains.</title>
        <authorList>
            <person name="Klenk H.-P."/>
        </authorList>
    </citation>
    <scope>NUCLEOTIDE SEQUENCE</scope>
    <source>
        <strain evidence="2">DSM 22850</strain>
    </source>
</reference>
<keyword evidence="1" id="KW-0472">Membrane</keyword>
<sequence length="143" mass="14668">MSATLTQLPAARRVTGQYSSARQAAQPTASIRLTRRGRFVFGALGVFGAAASLALIASLSAAPAIAANEGSGATFGYVVAAPGASLWQLATELDPSMDPRDLVAEIVHLNQLQGSDVVVGQSIAVPLRYTESPAVMSADELGL</sequence>
<feature type="transmembrane region" description="Helical" evidence="1">
    <location>
        <begin position="39"/>
        <end position="66"/>
    </location>
</feature>
<name>A0A940PYV5_9MICO</name>
<evidence type="ECO:0000256" key="1">
    <source>
        <dbReference type="SAM" id="Phobius"/>
    </source>
</evidence>